<dbReference type="KEGG" id="pcm:AY601_0498"/>
<dbReference type="Pfam" id="PF20782">
    <property type="entry name" value="TssR_VWA"/>
    <property type="match status" value="1"/>
</dbReference>
<evidence type="ECO:0000313" key="7">
    <source>
        <dbReference type="Proteomes" id="UP000071561"/>
    </source>
</evidence>
<feature type="domain" description="Type VI secretion system TssR-like C-terminal" evidence="4">
    <location>
        <begin position="634"/>
        <end position="772"/>
    </location>
</feature>
<dbReference type="EMBL" id="CP014504">
    <property type="protein sequence ID" value="AMP97453.1"/>
    <property type="molecule type" value="Genomic_DNA"/>
</dbReference>
<evidence type="ECO:0000259" key="5">
    <source>
        <dbReference type="Pfam" id="PF20782"/>
    </source>
</evidence>
<dbReference type="InterPro" id="IPR049359">
    <property type="entry name" value="T6SS_TssR-like_dom_2"/>
</dbReference>
<accession>A0A127V811</accession>
<evidence type="ECO:0000259" key="3">
    <source>
        <dbReference type="Pfam" id="PF20780"/>
    </source>
</evidence>
<dbReference type="Proteomes" id="UP000071561">
    <property type="component" value="Chromosome"/>
</dbReference>
<keyword evidence="7" id="KW-1185">Reference proteome</keyword>
<feature type="domain" description="Type VI secretion system TssR-like second" evidence="3">
    <location>
        <begin position="144"/>
        <end position="230"/>
    </location>
</feature>
<dbReference type="Pfam" id="PF20780">
    <property type="entry name" value="TssR_M"/>
    <property type="match status" value="1"/>
</dbReference>
<dbReference type="InterPro" id="IPR036465">
    <property type="entry name" value="vWFA_dom_sf"/>
</dbReference>
<evidence type="ECO:0000259" key="2">
    <source>
        <dbReference type="Pfam" id="PF17643"/>
    </source>
</evidence>
<dbReference type="SUPFAM" id="SSF53300">
    <property type="entry name" value="vWA-like"/>
    <property type="match status" value="1"/>
</dbReference>
<feature type="signal peptide" evidence="1">
    <location>
        <begin position="1"/>
        <end position="19"/>
    </location>
</feature>
<dbReference type="InterPro" id="IPR040530">
    <property type="entry name" value="T6SS_TssR-like_N"/>
</dbReference>
<dbReference type="InterPro" id="IPR049360">
    <property type="entry name" value="T6SS_TssR-like_VWA"/>
</dbReference>
<evidence type="ECO:0008006" key="8">
    <source>
        <dbReference type="Google" id="ProtNLM"/>
    </source>
</evidence>
<dbReference type="RefSeq" id="WP_068395946.1">
    <property type="nucleotide sequence ID" value="NZ_CP014504.1"/>
</dbReference>
<gene>
    <name evidence="6" type="ORF">AY601_0498</name>
</gene>
<dbReference type="Pfam" id="PF20781">
    <property type="entry name" value="TssR_C"/>
    <property type="match status" value="1"/>
</dbReference>
<feature type="chain" id="PRO_5007280172" description="VWFA domain-containing protein" evidence="1">
    <location>
        <begin position="20"/>
        <end position="786"/>
    </location>
</feature>
<name>A0A127V811_9SPHI</name>
<dbReference type="Pfam" id="PF17643">
    <property type="entry name" value="TssR"/>
    <property type="match status" value="1"/>
</dbReference>
<feature type="domain" description="Type VI secretion system TssR-like N-terminal barrel" evidence="2">
    <location>
        <begin position="30"/>
        <end position="130"/>
    </location>
</feature>
<feature type="domain" description="Type VI secretion system TssR-like VWA" evidence="5">
    <location>
        <begin position="279"/>
        <end position="580"/>
    </location>
</feature>
<proteinExistence type="predicted"/>
<dbReference type="AlphaFoldDB" id="A0A127V811"/>
<keyword evidence="1" id="KW-0732">Signal</keyword>
<evidence type="ECO:0000259" key="4">
    <source>
        <dbReference type="Pfam" id="PF20781"/>
    </source>
</evidence>
<evidence type="ECO:0000256" key="1">
    <source>
        <dbReference type="SAM" id="SignalP"/>
    </source>
</evidence>
<protein>
    <recommendedName>
        <fullName evidence="8">VWFA domain-containing protein</fullName>
    </recommendedName>
</protein>
<dbReference type="OrthoDB" id="908406at2"/>
<reference evidence="6 7" key="1">
    <citation type="submission" date="2016-03" db="EMBL/GenBank/DDBJ databases">
        <title>Complete genome sequence of Pedobacter cryoconitis PAMC 27485.</title>
        <authorList>
            <person name="Lee J."/>
            <person name="Kim O.-S."/>
        </authorList>
    </citation>
    <scope>NUCLEOTIDE SEQUENCE [LARGE SCALE GENOMIC DNA]</scope>
    <source>
        <strain evidence="6 7">PAMC 27485</strain>
    </source>
</reference>
<organism evidence="6 7">
    <name type="scientific">Pedobacter cryoconitis</name>
    <dbReference type="NCBI Taxonomy" id="188932"/>
    <lineage>
        <taxon>Bacteria</taxon>
        <taxon>Pseudomonadati</taxon>
        <taxon>Bacteroidota</taxon>
        <taxon>Sphingobacteriia</taxon>
        <taxon>Sphingobacteriales</taxon>
        <taxon>Sphingobacteriaceae</taxon>
        <taxon>Pedobacter</taxon>
    </lineage>
</organism>
<sequence length="786" mass="88391" precursor="true">MKRIISLSILIAQTAFVMAQSPAAFGKKVKYMPKAYAKPSALTNLSEDGSRTKLPWIVFSDRDENYTTTAPGGSLIMKKLNFMEPFYVSKDENGYLKLIKYKAGMIRGRKINDKKSAISYGWIPKSKMLLWQRSYSNQKSGYPEKSIAIVTGKVPMTESKFYYDNTDSAFVYSSPELKKKVSKVRLHELNYIFKKSEDGKKYLIGNEDQLVTDSAAKSIYGWIASDAVHSWGDRLYITPKQIDSYDQSDSVALALTGVHMDPLLAANDIILRSSPVVNDDGAGNYTLGVASDVYNKSNNKLITINGATLSYLTYLELRKNIHQINVIFVVDGGSPMSRYFSGLTNTIQSFENIFNDYGKKHKVSYGAVVYRNEAAGTLSTPSISPDYRKLMSFLSTEATRTERYNGRIVAEPVFDGVRAGLNMLKNHKNETNLIVLIGSTGNETSSAYRLTQLTEEFARADARLLAIQLYSDYDQLFNNFVLQSKKLVSESAVYSADKKKRFLVKGEGLNNTQAYNTSQLDSISYYLDYPKNSLIQGGVVFPTKGSVNSNESMNIAMRRFIKETDMDINNQVSSLDSAFRLTGIERKNLSPIVEAQLSAPVGEEVADKMPHNGFKYYMTTGVHSDIVSKNKDLMQYALILNTMEYKQIGDIFSLMIGQNLQPDQSSFRKKLQKNYFNILRNFLDVDISRGHIKPMTLAKYFKTVTGLPVTNELLNKYTVGDLRSQSKMPQADFESYIKFLINSNEQIKRGTQVGQQFISNGKTYYYITEKNFVQAAASESAVKETP</sequence>
<dbReference type="InterPro" id="IPR049358">
    <property type="entry name" value="T6SS_TssR-like_C"/>
</dbReference>
<dbReference type="PATRIC" id="fig|188932.3.peg.507"/>
<evidence type="ECO:0000313" key="6">
    <source>
        <dbReference type="EMBL" id="AMP97453.1"/>
    </source>
</evidence>